<dbReference type="GO" id="GO:0003677">
    <property type="term" value="F:DNA binding"/>
    <property type="evidence" value="ECO:0007669"/>
    <property type="project" value="UniProtKB-KW"/>
</dbReference>
<reference evidence="9" key="1">
    <citation type="journal article" date="2021" name="PeerJ">
        <title>Extensive microbial diversity within the chicken gut microbiome revealed by metagenomics and culture.</title>
        <authorList>
            <person name="Gilroy R."/>
            <person name="Ravi A."/>
            <person name="Getino M."/>
            <person name="Pursley I."/>
            <person name="Horton D.L."/>
            <person name="Alikhan N.F."/>
            <person name="Baker D."/>
            <person name="Gharbi K."/>
            <person name="Hall N."/>
            <person name="Watson M."/>
            <person name="Adriaenssens E.M."/>
            <person name="Foster-Nyarko E."/>
            <person name="Jarju S."/>
            <person name="Secka A."/>
            <person name="Antonio M."/>
            <person name="Oren A."/>
            <person name="Chaudhuri R.R."/>
            <person name="La Ragione R."/>
            <person name="Hildebrand F."/>
            <person name="Pallen M.J."/>
        </authorList>
    </citation>
    <scope>NUCLEOTIDE SEQUENCE</scope>
    <source>
        <strain evidence="9">ChiHecec2B26-446</strain>
    </source>
</reference>
<dbReference type="SMART" id="SM00382">
    <property type="entry name" value="AAA"/>
    <property type="match status" value="1"/>
</dbReference>
<feature type="domain" description="PAS" evidence="8">
    <location>
        <begin position="9"/>
        <end position="72"/>
    </location>
</feature>
<dbReference type="InterPro" id="IPR025662">
    <property type="entry name" value="Sigma_54_int_dom_ATP-bd_1"/>
</dbReference>
<dbReference type="AlphaFoldDB" id="A0A9D1TRG8"/>
<evidence type="ECO:0000256" key="4">
    <source>
        <dbReference type="ARBA" id="ARBA00023015"/>
    </source>
</evidence>
<accession>A0A9D1TRG8</accession>
<organism evidence="9 10">
    <name type="scientific">Candidatus Desulfovibrio intestinipullorum</name>
    <dbReference type="NCBI Taxonomy" id="2838536"/>
    <lineage>
        <taxon>Bacteria</taxon>
        <taxon>Pseudomonadati</taxon>
        <taxon>Thermodesulfobacteriota</taxon>
        <taxon>Desulfovibrionia</taxon>
        <taxon>Desulfovibrionales</taxon>
        <taxon>Desulfovibrionaceae</taxon>
        <taxon>Desulfovibrio</taxon>
    </lineage>
</organism>
<keyword evidence="5" id="KW-0804">Transcription</keyword>
<dbReference type="CDD" id="cd00009">
    <property type="entry name" value="AAA"/>
    <property type="match status" value="1"/>
</dbReference>
<dbReference type="InterPro" id="IPR027417">
    <property type="entry name" value="P-loop_NTPase"/>
</dbReference>
<dbReference type="SUPFAM" id="SSF55785">
    <property type="entry name" value="PYP-like sensor domain (PAS domain)"/>
    <property type="match status" value="1"/>
</dbReference>
<evidence type="ECO:0000256" key="2">
    <source>
        <dbReference type="ARBA" id="ARBA00022797"/>
    </source>
</evidence>
<dbReference type="PANTHER" id="PTHR32071">
    <property type="entry name" value="TRANSCRIPTIONAL REGULATORY PROTEIN"/>
    <property type="match status" value="1"/>
</dbReference>
<dbReference type="GO" id="GO:0005524">
    <property type="term" value="F:ATP binding"/>
    <property type="evidence" value="ECO:0007669"/>
    <property type="project" value="UniProtKB-KW"/>
</dbReference>
<comment type="caution">
    <text evidence="9">The sequence shown here is derived from an EMBL/GenBank/DDBJ whole genome shotgun (WGS) entry which is preliminary data.</text>
</comment>
<reference evidence="9" key="2">
    <citation type="submission" date="2021-04" db="EMBL/GenBank/DDBJ databases">
        <authorList>
            <person name="Gilroy R."/>
        </authorList>
    </citation>
    <scope>NUCLEOTIDE SEQUENCE</scope>
    <source>
        <strain evidence="9">ChiHecec2B26-446</strain>
    </source>
</reference>
<dbReference type="InterPro" id="IPR003593">
    <property type="entry name" value="AAA+_ATPase"/>
</dbReference>
<feature type="domain" description="Sigma-54 factor interaction" evidence="7">
    <location>
        <begin position="158"/>
        <end position="383"/>
    </location>
</feature>
<dbReference type="InterPro" id="IPR002078">
    <property type="entry name" value="Sigma_54_int"/>
</dbReference>
<evidence type="ECO:0000256" key="5">
    <source>
        <dbReference type="ARBA" id="ARBA00023163"/>
    </source>
</evidence>
<name>A0A9D1TRG8_9BACT</name>
<dbReference type="CDD" id="cd00130">
    <property type="entry name" value="PAS"/>
    <property type="match status" value="1"/>
</dbReference>
<dbReference type="PROSITE" id="PS00688">
    <property type="entry name" value="SIGMA54_INTERACT_3"/>
    <property type="match status" value="1"/>
</dbReference>
<dbReference type="SUPFAM" id="SSF52540">
    <property type="entry name" value="P-loop containing nucleoside triphosphate hydrolases"/>
    <property type="match status" value="1"/>
</dbReference>
<dbReference type="PROSITE" id="PS50045">
    <property type="entry name" value="SIGMA54_INTERACT_4"/>
    <property type="match status" value="1"/>
</dbReference>
<evidence type="ECO:0000259" key="7">
    <source>
        <dbReference type="PROSITE" id="PS50045"/>
    </source>
</evidence>
<keyword evidence="4" id="KW-0805">Transcription regulation</keyword>
<dbReference type="InterPro" id="IPR035965">
    <property type="entry name" value="PAS-like_dom_sf"/>
</dbReference>
<keyword evidence="3" id="KW-0067">ATP-binding</keyword>
<dbReference type="Pfam" id="PF00158">
    <property type="entry name" value="Sigma54_activat"/>
    <property type="match status" value="1"/>
</dbReference>
<keyword evidence="2" id="KW-0058">Aromatic hydrocarbons catabolism</keyword>
<proteinExistence type="predicted"/>
<dbReference type="Pfam" id="PF13426">
    <property type="entry name" value="PAS_9"/>
    <property type="match status" value="1"/>
</dbReference>
<sequence length="473" mass="53015">MDRQTEDYLARHFLAILDALSDGVYISDKSGKTLCVNRMYEQLTGLKREEIEGCDVRDMVRNGIFDSILNPEIVQTHKPATRVQHLKDGKTLVLSGYPVFNDRGELCFVVTFARDITILTNLNDQVEHQKGLLQKTEGQIAFMARQQKENSLTPSFASKAMGDVLQLVDRIAPTDATVLILGETGVGKDVIANLVHQRSPRRDNLMLKVDCGGISETLTESELFGYVAGAFTGASPKGKAGYFEIANGSTIFLDEIGELPLSMQTRLLRVLQDGEIMRVGSTAPRKVDVRVIAATNRNLKDCVMAGTFRRDLYYRLNVATIQIPPLRERPEDIGLLAKVFLAMYANKYRKNLHFMDMTLELLQGYAWPGNVRELQNLVHSMAITARGPAISPQELPTQISGHPQDESRFNDDILTSSKSLREIMEEIEADFLLRAIERYGSADKVAKRFQVNRSTVFRKIRKGRKSGQTGRES</sequence>
<evidence type="ECO:0000313" key="9">
    <source>
        <dbReference type="EMBL" id="HIW01476.1"/>
    </source>
</evidence>
<dbReference type="Pfam" id="PF25601">
    <property type="entry name" value="AAA_lid_14"/>
    <property type="match status" value="1"/>
</dbReference>
<dbReference type="FunFam" id="3.40.50.300:FF:000006">
    <property type="entry name" value="DNA-binding transcriptional regulator NtrC"/>
    <property type="match status" value="1"/>
</dbReference>
<evidence type="ECO:0000313" key="10">
    <source>
        <dbReference type="Proteomes" id="UP000886752"/>
    </source>
</evidence>
<dbReference type="InterPro" id="IPR030828">
    <property type="entry name" value="HTH_TyrR"/>
</dbReference>
<evidence type="ECO:0000256" key="3">
    <source>
        <dbReference type="ARBA" id="ARBA00022840"/>
    </source>
</evidence>
<dbReference type="Gene3D" id="1.10.10.60">
    <property type="entry name" value="Homeodomain-like"/>
    <property type="match status" value="1"/>
</dbReference>
<dbReference type="EMBL" id="DXHV01000082">
    <property type="protein sequence ID" value="HIW01476.1"/>
    <property type="molecule type" value="Genomic_DNA"/>
</dbReference>
<keyword evidence="1" id="KW-0547">Nucleotide-binding</keyword>
<dbReference type="InterPro" id="IPR058031">
    <property type="entry name" value="AAA_lid_NorR"/>
</dbReference>
<dbReference type="PROSITE" id="PS50112">
    <property type="entry name" value="PAS"/>
    <property type="match status" value="1"/>
</dbReference>
<dbReference type="InterPro" id="IPR009057">
    <property type="entry name" value="Homeodomain-like_sf"/>
</dbReference>
<dbReference type="InterPro" id="IPR025944">
    <property type="entry name" value="Sigma_54_int_dom_CS"/>
</dbReference>
<dbReference type="InterPro" id="IPR000014">
    <property type="entry name" value="PAS"/>
</dbReference>
<dbReference type="NCBIfam" id="TIGR00229">
    <property type="entry name" value="sensory_box"/>
    <property type="match status" value="1"/>
</dbReference>
<protein>
    <recommendedName>
        <fullName evidence="6">HTH-type transcriptional regulatory protein TyrR</fullName>
    </recommendedName>
</protein>
<dbReference type="Pfam" id="PF18024">
    <property type="entry name" value="HTH_50"/>
    <property type="match status" value="1"/>
</dbReference>
<evidence type="ECO:0000256" key="6">
    <source>
        <dbReference type="ARBA" id="ARBA00029500"/>
    </source>
</evidence>
<dbReference type="Proteomes" id="UP000886752">
    <property type="component" value="Unassembled WGS sequence"/>
</dbReference>
<dbReference type="Gene3D" id="3.30.450.20">
    <property type="entry name" value="PAS domain"/>
    <property type="match status" value="1"/>
</dbReference>
<evidence type="ECO:0000259" key="8">
    <source>
        <dbReference type="PROSITE" id="PS50112"/>
    </source>
</evidence>
<dbReference type="GO" id="GO:0006355">
    <property type="term" value="P:regulation of DNA-templated transcription"/>
    <property type="evidence" value="ECO:0007669"/>
    <property type="project" value="InterPro"/>
</dbReference>
<evidence type="ECO:0000256" key="1">
    <source>
        <dbReference type="ARBA" id="ARBA00022741"/>
    </source>
</evidence>
<dbReference type="Gene3D" id="3.40.50.300">
    <property type="entry name" value="P-loop containing nucleotide triphosphate hydrolases"/>
    <property type="match status" value="1"/>
</dbReference>
<gene>
    <name evidence="9" type="ORF">H9894_09885</name>
</gene>
<dbReference type="PROSITE" id="PS00675">
    <property type="entry name" value="SIGMA54_INTERACT_1"/>
    <property type="match status" value="1"/>
</dbReference>
<dbReference type="Gene3D" id="1.10.8.60">
    <property type="match status" value="1"/>
</dbReference>
<dbReference type="SUPFAM" id="SSF46689">
    <property type="entry name" value="Homeodomain-like"/>
    <property type="match status" value="1"/>
</dbReference>